<dbReference type="Proteomes" id="UP000001460">
    <property type="component" value="Unassembled WGS sequence"/>
</dbReference>
<reference evidence="1" key="1">
    <citation type="submission" date="2008-06" db="EMBL/GenBank/DDBJ databases">
        <authorList>
            <person name="Lorenzi H."/>
            <person name="Inman J."/>
            <person name="Miller J."/>
            <person name="Schobel S."/>
            <person name="Amedeo P."/>
            <person name="Caler E.V."/>
            <person name="da Silva J."/>
        </authorList>
    </citation>
    <scope>NUCLEOTIDE SEQUENCE [LARGE SCALE GENOMIC DNA]</scope>
    <source>
        <strain evidence="1">RN66</strain>
    </source>
</reference>
<dbReference type="GeneID" id="6995816"/>
<proteinExistence type="predicted"/>
<accession>B6ADT0</accession>
<dbReference type="OrthoDB" id="343847at2759"/>
<keyword evidence="2" id="KW-1185">Reference proteome</keyword>
<evidence type="ECO:0000313" key="2">
    <source>
        <dbReference type="Proteomes" id="UP000001460"/>
    </source>
</evidence>
<sequence length="503" mass="58807">MKGIITNRNVAEIVLDELDILAGLLKDLKSRDSKVFYKIYHSLLRLRHNWRELSINAEQNNTLLQEHYNNLILDKKLQLFELNQRKMNIEYIIKDILNCIHPAFDTFVKQTSPDKIDTKCETLNEVFETTEEHLYNDLRERKMRKTEEEALNKRKESLTSQLQSLKKQREDIPRQFEGLSKHLENVKKYLLKMNILQRNHIDNLQDLPLPLKIIYIKFRIYIDSYTREDKDIIGLLIDEYGVISININKFIDNIQPKDNDSINFNGDLYELPIRLEFSLMNSISSLEVVVASIYSSKNKLLSHSILANLCFPNDDGTLIPLIEDETLEITTKSEYGRAYIWVQALSNNSNFPSGYISPKVDDIIRNIQKRLLIVSYSTYFIKLLIKSPEEAYNIMNLSIPLDMFQKSFRVLSKLPEWTSETEEIEIDIQICSFLIKAKISILGHGLFYSDTNNEISSLIEQINDLRIENFEGDFSINNIESIILVTKQIKVLLNFCLQHKDQI</sequence>
<organism evidence="1 2">
    <name type="scientific">Cryptosporidium muris (strain RN66)</name>
    <dbReference type="NCBI Taxonomy" id="441375"/>
    <lineage>
        <taxon>Eukaryota</taxon>
        <taxon>Sar</taxon>
        <taxon>Alveolata</taxon>
        <taxon>Apicomplexa</taxon>
        <taxon>Conoidasida</taxon>
        <taxon>Coccidia</taxon>
        <taxon>Eucoccidiorida</taxon>
        <taxon>Eimeriorina</taxon>
        <taxon>Cryptosporidiidae</taxon>
        <taxon>Cryptosporidium</taxon>
    </lineage>
</organism>
<dbReference type="AlphaFoldDB" id="B6ADT0"/>
<evidence type="ECO:0000313" key="1">
    <source>
        <dbReference type="EMBL" id="EEA06371.1"/>
    </source>
</evidence>
<dbReference type="VEuPathDB" id="CryptoDB:CMU_008620"/>
<name>B6ADT0_CRYMR</name>
<gene>
    <name evidence="1" type="ORF">CMU_008620</name>
</gene>
<dbReference type="OMA" id="EEAYNIM"/>
<dbReference type="RefSeq" id="XP_002140720.1">
    <property type="nucleotide sequence ID" value="XM_002140684.1"/>
</dbReference>
<dbReference type="EMBL" id="DS989729">
    <property type="protein sequence ID" value="EEA06371.1"/>
    <property type="molecule type" value="Genomic_DNA"/>
</dbReference>
<protein>
    <submittedName>
        <fullName evidence="1">Uncharacterized protein</fullName>
    </submittedName>
</protein>